<evidence type="ECO:0000256" key="5">
    <source>
        <dbReference type="SAM" id="MobiDB-lite"/>
    </source>
</evidence>
<evidence type="ECO:0000256" key="1">
    <source>
        <dbReference type="ARBA" id="ARBA00007228"/>
    </source>
</evidence>
<keyword evidence="4" id="KW-0808">Transferase</keyword>
<dbReference type="Pfam" id="PF00588">
    <property type="entry name" value="SpoU_methylase"/>
    <property type="match status" value="2"/>
</dbReference>
<evidence type="ECO:0000256" key="2">
    <source>
        <dbReference type="ARBA" id="ARBA00022552"/>
    </source>
</evidence>
<dbReference type="RefSeq" id="XP_015282901.1">
    <property type="nucleotide sequence ID" value="XM_015427415.1"/>
</dbReference>
<dbReference type="Proteomes" id="UP000694871">
    <property type="component" value="Unplaced"/>
</dbReference>
<dbReference type="InterPro" id="IPR029028">
    <property type="entry name" value="Alpha/beta_knot_MTases"/>
</dbReference>
<dbReference type="SUPFAM" id="SSF55315">
    <property type="entry name" value="L30e-like"/>
    <property type="match status" value="1"/>
</dbReference>
<dbReference type="InterPro" id="IPR001537">
    <property type="entry name" value="SpoU_MeTrfase"/>
</dbReference>
<evidence type="ECO:0000256" key="3">
    <source>
        <dbReference type="ARBA" id="ARBA00022603"/>
    </source>
</evidence>
<comment type="similarity">
    <text evidence="1">Belongs to the class IV-like SAM-binding methyltransferase superfamily. RNA methyltransferase TrmH family.</text>
</comment>
<feature type="region of interest" description="Disordered" evidence="5">
    <location>
        <begin position="278"/>
        <end position="330"/>
    </location>
</feature>
<evidence type="ECO:0000259" key="6">
    <source>
        <dbReference type="SMART" id="SM00967"/>
    </source>
</evidence>
<dbReference type="CDD" id="cd18106">
    <property type="entry name" value="SpoU-like_RNMTL1"/>
    <property type="match status" value="1"/>
</dbReference>
<feature type="region of interest" description="Disordered" evidence="5">
    <location>
        <begin position="43"/>
        <end position="75"/>
    </location>
</feature>
<dbReference type="SMART" id="SM00967">
    <property type="entry name" value="SpoU_sub_bind"/>
    <property type="match status" value="1"/>
</dbReference>
<dbReference type="Gene3D" id="3.30.1330.30">
    <property type="match status" value="1"/>
</dbReference>
<dbReference type="InterPro" id="IPR029026">
    <property type="entry name" value="tRNA_m1G_MTases_N"/>
</dbReference>
<organism evidence="7 8">
    <name type="scientific">Gekko japonicus</name>
    <name type="common">Schlegel's Japanese gecko</name>
    <dbReference type="NCBI Taxonomy" id="146911"/>
    <lineage>
        <taxon>Eukaryota</taxon>
        <taxon>Metazoa</taxon>
        <taxon>Chordata</taxon>
        <taxon>Craniata</taxon>
        <taxon>Vertebrata</taxon>
        <taxon>Euteleostomi</taxon>
        <taxon>Lepidosauria</taxon>
        <taxon>Squamata</taxon>
        <taxon>Bifurcata</taxon>
        <taxon>Gekkota</taxon>
        <taxon>Gekkonidae</taxon>
        <taxon>Gekkoninae</taxon>
        <taxon>Gekko</taxon>
    </lineage>
</organism>
<sequence length="424" mass="46335">MAFLVRRAVQLSFLLPRPPSEGAGRVRGVRALRRTPVRVLPPRVQAKEAVPQAQPPAGPRKKPPAREWEPPAVEPPAEAELRYERALPGDKRLSKVVTIAKSRAFRERHGKILLEGRRLITDALAAGAVPRMLFFSTVDHLRELPAARLKGASLVKVRFEDIKTWSDVIAPQGVIGIFSRPDHAKMTYPEVPQKHRLPLSLICDNVRDPGNLGTILRSAAGAGCERVLLVKGCVDAWEPKVLRAGMGAHFHLPIISGLDWGEVPNYLLPDTRVHTADSTMEPSLRAQEEPALPTKASWPYEQRAQPARVNWGSDADSEESAGPGPLEGQHYCEPWMEVPVALVIGGETHGVSTEAKQLAGGTDGQRLVIPVVPGMESLNAAMAASILLFEAKRQLRQGEGTGNHEEPEGQRQPQLLRVGRLPGK</sequence>
<evidence type="ECO:0000256" key="4">
    <source>
        <dbReference type="ARBA" id="ARBA00022679"/>
    </source>
</evidence>
<dbReference type="Gene3D" id="3.40.1280.10">
    <property type="match status" value="1"/>
</dbReference>
<accession>A0ABM1LAB4</accession>
<feature type="domain" description="RNA 2-O ribose methyltransferase substrate binding" evidence="6">
    <location>
        <begin position="113"/>
        <end position="184"/>
    </location>
</feature>
<proteinExistence type="inferred from homology"/>
<reference evidence="8" key="1">
    <citation type="submission" date="2025-08" db="UniProtKB">
        <authorList>
            <consortium name="RefSeq"/>
        </authorList>
    </citation>
    <scope>IDENTIFICATION</scope>
</reference>
<dbReference type="PANTHER" id="PTHR43191:SF2">
    <property type="entry name" value="RRNA METHYLTRANSFERASE 3, MITOCHONDRIAL"/>
    <property type="match status" value="1"/>
</dbReference>
<dbReference type="InterPro" id="IPR013123">
    <property type="entry name" value="SpoU_subst-bd"/>
</dbReference>
<evidence type="ECO:0000313" key="7">
    <source>
        <dbReference type="Proteomes" id="UP000694871"/>
    </source>
</evidence>
<dbReference type="GO" id="GO:0032259">
    <property type="term" value="P:methylation"/>
    <property type="evidence" value="ECO:0007669"/>
    <property type="project" value="UniProtKB-KW"/>
</dbReference>
<dbReference type="GeneID" id="107124030"/>
<keyword evidence="3 8" id="KW-0489">Methyltransferase</keyword>
<feature type="region of interest" description="Disordered" evidence="5">
    <location>
        <begin position="397"/>
        <end position="424"/>
    </location>
</feature>
<name>A0ABM1LAB4_GEKJA</name>
<dbReference type="GO" id="GO:0008168">
    <property type="term" value="F:methyltransferase activity"/>
    <property type="evidence" value="ECO:0007669"/>
    <property type="project" value="UniProtKB-KW"/>
</dbReference>
<dbReference type="Pfam" id="PF22435">
    <property type="entry name" value="MRM3-like_sub_bind"/>
    <property type="match status" value="1"/>
</dbReference>
<keyword evidence="7" id="KW-1185">Reference proteome</keyword>
<dbReference type="SUPFAM" id="SSF75217">
    <property type="entry name" value="alpha/beta knot"/>
    <property type="match status" value="1"/>
</dbReference>
<gene>
    <name evidence="8" type="primary">RNMTL1</name>
</gene>
<keyword evidence="2" id="KW-0698">rRNA processing</keyword>
<dbReference type="InterPro" id="IPR053888">
    <property type="entry name" value="MRM3-like_sub_bind"/>
</dbReference>
<evidence type="ECO:0000313" key="8">
    <source>
        <dbReference type="RefSeq" id="XP_015282901.1"/>
    </source>
</evidence>
<dbReference type="InterPro" id="IPR051259">
    <property type="entry name" value="rRNA_Methyltransferase"/>
</dbReference>
<dbReference type="PANTHER" id="PTHR43191">
    <property type="entry name" value="RRNA METHYLTRANSFERASE 3"/>
    <property type="match status" value="1"/>
</dbReference>
<dbReference type="InterPro" id="IPR029064">
    <property type="entry name" value="Ribosomal_eL30-like_sf"/>
</dbReference>
<protein>
    <submittedName>
        <fullName evidence="8">rRNA methyltransferase 3, mitochondrial</fullName>
    </submittedName>
</protein>